<keyword evidence="10 11" id="KW-0472">Membrane</keyword>
<evidence type="ECO:0000313" key="14">
    <source>
        <dbReference type="Proteomes" id="UP000008139"/>
    </source>
</evidence>
<comment type="subcellular location">
    <subcellularLocation>
        <location evidence="2">Cell inner membrane</location>
        <topology evidence="2">Multi-pass membrane protein</topology>
    </subcellularLocation>
    <subcellularLocation>
        <location evidence="11">Cell membrane</location>
        <topology evidence="11">Multi-pass membrane protein</topology>
    </subcellularLocation>
</comment>
<gene>
    <name evidence="13" type="ordered locus">Hipma_1465</name>
</gene>
<evidence type="ECO:0000256" key="1">
    <source>
        <dbReference type="ARBA" id="ARBA00003159"/>
    </source>
</evidence>
<keyword evidence="9 11" id="KW-1133">Transmembrane helix</keyword>
<dbReference type="GO" id="GO:0022857">
    <property type="term" value="F:transmembrane transporter activity"/>
    <property type="evidence" value="ECO:0007669"/>
    <property type="project" value="InterPro"/>
</dbReference>
<evidence type="ECO:0000256" key="8">
    <source>
        <dbReference type="ARBA" id="ARBA00022970"/>
    </source>
</evidence>
<dbReference type="InterPro" id="IPR010065">
    <property type="entry name" value="AA_ABC_transptr_permease_3TM"/>
</dbReference>
<feature type="transmembrane region" description="Helical" evidence="11">
    <location>
        <begin position="284"/>
        <end position="302"/>
    </location>
</feature>
<keyword evidence="14" id="KW-1185">Reference proteome</keyword>
<evidence type="ECO:0000256" key="5">
    <source>
        <dbReference type="ARBA" id="ARBA00022448"/>
    </source>
</evidence>
<keyword evidence="5 11" id="KW-0813">Transport</keyword>
<dbReference type="Pfam" id="PF00528">
    <property type="entry name" value="BPD_transp_1"/>
    <property type="match status" value="1"/>
</dbReference>
<dbReference type="Proteomes" id="UP000008139">
    <property type="component" value="Chromosome"/>
</dbReference>
<dbReference type="AlphaFoldDB" id="F2LTP5"/>
<evidence type="ECO:0000256" key="7">
    <source>
        <dbReference type="ARBA" id="ARBA00022692"/>
    </source>
</evidence>
<dbReference type="InterPro" id="IPR000515">
    <property type="entry name" value="MetI-like"/>
</dbReference>
<dbReference type="InterPro" id="IPR043429">
    <property type="entry name" value="ArtM/GltK/GlnP/TcyL/YhdX-like"/>
</dbReference>
<feature type="transmembrane region" description="Helical" evidence="11">
    <location>
        <begin position="116"/>
        <end position="140"/>
    </location>
</feature>
<dbReference type="InParanoid" id="F2LTP5"/>
<dbReference type="GO" id="GO:0043190">
    <property type="term" value="C:ATP-binding cassette (ABC) transporter complex"/>
    <property type="evidence" value="ECO:0007669"/>
    <property type="project" value="InterPro"/>
</dbReference>
<dbReference type="SUPFAM" id="SSF161098">
    <property type="entry name" value="MetI-like"/>
    <property type="match status" value="1"/>
</dbReference>
<dbReference type="CDD" id="cd06261">
    <property type="entry name" value="TM_PBP2"/>
    <property type="match status" value="1"/>
</dbReference>
<dbReference type="Gene3D" id="1.10.3720.10">
    <property type="entry name" value="MetI-like"/>
    <property type="match status" value="1"/>
</dbReference>
<dbReference type="PROSITE" id="PS50928">
    <property type="entry name" value="ABC_TM1"/>
    <property type="match status" value="1"/>
</dbReference>
<dbReference type="GO" id="GO:0006865">
    <property type="term" value="P:amino acid transport"/>
    <property type="evidence" value="ECO:0007669"/>
    <property type="project" value="UniProtKB-KW"/>
</dbReference>
<evidence type="ECO:0000256" key="9">
    <source>
        <dbReference type="ARBA" id="ARBA00022989"/>
    </source>
</evidence>
<evidence type="ECO:0000256" key="3">
    <source>
        <dbReference type="ARBA" id="ARBA00010072"/>
    </source>
</evidence>
<evidence type="ECO:0000313" key="13">
    <source>
        <dbReference type="EMBL" id="AEA34421.1"/>
    </source>
</evidence>
<protein>
    <recommendedName>
        <fullName evidence="4">Putative glutamine transport system permease protein GlnP</fullName>
    </recommendedName>
</protein>
<dbReference type="OrthoDB" id="92598at2"/>
<dbReference type="PANTHER" id="PTHR30614:SF20">
    <property type="entry name" value="GLUTAMINE TRANSPORT SYSTEM PERMEASE PROTEIN GLNP"/>
    <property type="match status" value="1"/>
</dbReference>
<dbReference type="FunFam" id="1.10.3720.10:FF:000033">
    <property type="entry name" value="Polar amino acid ABC transporter permease"/>
    <property type="match status" value="1"/>
</dbReference>
<evidence type="ECO:0000256" key="10">
    <source>
        <dbReference type="ARBA" id="ARBA00023136"/>
    </source>
</evidence>
<proteinExistence type="inferred from homology"/>
<dbReference type="HOGENOM" id="CLU_019602_16_0_7"/>
<feature type="transmembrane region" description="Helical" evidence="11">
    <location>
        <begin position="181"/>
        <end position="200"/>
    </location>
</feature>
<evidence type="ECO:0000256" key="2">
    <source>
        <dbReference type="ARBA" id="ARBA00004429"/>
    </source>
</evidence>
<dbReference type="RefSeq" id="WP_013682450.1">
    <property type="nucleotide sequence ID" value="NC_015318.1"/>
</dbReference>
<accession>F2LTP5</accession>
<dbReference type="NCBIfam" id="TIGR01726">
    <property type="entry name" value="HEQRo_perm_3TM"/>
    <property type="match status" value="1"/>
</dbReference>
<evidence type="ECO:0000256" key="6">
    <source>
        <dbReference type="ARBA" id="ARBA00022475"/>
    </source>
</evidence>
<sequence>MDRKKKNILIWNLAFIGVIIGISFFIYKASLRVNYSWNWRAVPSYLVYKSQNEIDSPTNGFVEGYKDGAVIIKSTEGKLLRVKVKHPTVSKGAVVSIGDEVGYNSSYKAGPLLMGLYMTIKVSLLSIIMALVIGFIVGLMRISDNPLFKNLAIVYIELIRGTPLLVQIFIIYFFIGTIFSMTRFFAGAFALAVFEGAYIAEIIRAGIQSIPRGQTEAAVALGMNYYQVMRYIIMPQAIKRVLPALAGQFISLIKDSSLLSVISLTELTKAGKEIVSSTFSPFEVWFSVAALYFIVTYTLSLLDRYLERRLAGNE</sequence>
<dbReference type="KEGG" id="hmr:Hipma_1465"/>
<dbReference type="EMBL" id="CP002606">
    <property type="protein sequence ID" value="AEA34421.1"/>
    <property type="molecule type" value="Genomic_DNA"/>
</dbReference>
<keyword evidence="8" id="KW-0029">Amino-acid transport</keyword>
<dbReference type="eggNOG" id="COG0765">
    <property type="taxonomic scope" value="Bacteria"/>
</dbReference>
<feature type="transmembrane region" description="Helical" evidence="11">
    <location>
        <begin position="152"/>
        <end position="175"/>
    </location>
</feature>
<dbReference type="STRING" id="760142.Hipma_1465"/>
<reference evidence="14" key="2">
    <citation type="submission" date="2011-03" db="EMBL/GenBank/DDBJ databases">
        <title>The complete genome of Hippea maritima DSM 10411.</title>
        <authorList>
            <consortium name="US DOE Joint Genome Institute (JGI-PGF)"/>
            <person name="Lucas S."/>
            <person name="Copeland A."/>
            <person name="Lapidus A."/>
            <person name="Bruce D."/>
            <person name="Goodwin L."/>
            <person name="Pitluck S."/>
            <person name="Peters L."/>
            <person name="Kyrpides N."/>
            <person name="Mavromatis K."/>
            <person name="Pagani I."/>
            <person name="Ivanova N."/>
            <person name="Mikhailova N."/>
            <person name="Lu M."/>
            <person name="Detter J.C."/>
            <person name="Tapia R."/>
            <person name="Han C."/>
            <person name="Land M."/>
            <person name="Hauser L."/>
            <person name="Markowitz V."/>
            <person name="Cheng J.-F."/>
            <person name="Hugenholtz P."/>
            <person name="Woyke T."/>
            <person name="Wu D."/>
            <person name="Spring S."/>
            <person name="Schroeder M."/>
            <person name="Brambilla E."/>
            <person name="Klenk H.-P."/>
            <person name="Eisen J.A."/>
        </authorList>
    </citation>
    <scope>NUCLEOTIDE SEQUENCE [LARGE SCALE GENOMIC DNA]</scope>
    <source>
        <strain evidence="14">ATCC 700847 / DSM 10411 / MH2</strain>
    </source>
</reference>
<organism evidence="13 14">
    <name type="scientific">Hippea maritima (strain ATCC 700847 / DSM 10411 / MH2)</name>
    <dbReference type="NCBI Taxonomy" id="760142"/>
    <lineage>
        <taxon>Bacteria</taxon>
        <taxon>Pseudomonadati</taxon>
        <taxon>Campylobacterota</taxon>
        <taxon>Desulfurellia</taxon>
        <taxon>Desulfurellales</taxon>
        <taxon>Hippeaceae</taxon>
        <taxon>Hippea</taxon>
    </lineage>
</organism>
<feature type="transmembrane region" description="Helical" evidence="11">
    <location>
        <begin position="9"/>
        <end position="27"/>
    </location>
</feature>
<evidence type="ECO:0000259" key="12">
    <source>
        <dbReference type="PROSITE" id="PS50928"/>
    </source>
</evidence>
<dbReference type="PANTHER" id="PTHR30614">
    <property type="entry name" value="MEMBRANE COMPONENT OF AMINO ACID ABC TRANSPORTER"/>
    <property type="match status" value="1"/>
</dbReference>
<comment type="similarity">
    <text evidence="3">Belongs to the binding-protein-dependent transport system permease family. HisMQ subfamily.</text>
</comment>
<comment type="function">
    <text evidence="1">Part of the binding-protein-dependent transport system for glutamine; probably responsible for the translocation of the substrate across the membrane.</text>
</comment>
<name>F2LTP5_HIPMA</name>
<evidence type="ECO:0000256" key="11">
    <source>
        <dbReference type="RuleBase" id="RU363032"/>
    </source>
</evidence>
<dbReference type="InterPro" id="IPR035906">
    <property type="entry name" value="MetI-like_sf"/>
</dbReference>
<reference evidence="13 14" key="1">
    <citation type="journal article" date="2011" name="Stand. Genomic Sci.">
        <title>Complete genome sequence of the thermophilic sulfur-reducer Hippea maritima type strain (MH(2)).</title>
        <authorList>
            <person name="Huntemann M."/>
            <person name="Lu M."/>
            <person name="Nolan M."/>
            <person name="Lapidus A."/>
            <person name="Lucas S."/>
            <person name="Hammon N."/>
            <person name="Deshpande S."/>
            <person name="Cheng J.F."/>
            <person name="Tapia R."/>
            <person name="Han C."/>
            <person name="Goodwin L."/>
            <person name="Pitluck S."/>
            <person name="Liolios K."/>
            <person name="Pagani I."/>
            <person name="Ivanova N."/>
            <person name="Ovchinikova G."/>
            <person name="Pati A."/>
            <person name="Chen A."/>
            <person name="Palaniappan K."/>
            <person name="Land M."/>
            <person name="Hauser L."/>
            <person name="Jeffries C.D."/>
            <person name="Detter J.C."/>
            <person name="Brambilla E.M."/>
            <person name="Rohde M."/>
            <person name="Spring S."/>
            <person name="Goker M."/>
            <person name="Woyke T."/>
            <person name="Bristow J."/>
            <person name="Eisen J.A."/>
            <person name="Markowitz V."/>
            <person name="Hugenholtz P."/>
            <person name="Kyrpides N.C."/>
            <person name="Klenk H.P."/>
            <person name="Mavromatis K."/>
        </authorList>
    </citation>
    <scope>NUCLEOTIDE SEQUENCE [LARGE SCALE GENOMIC DNA]</scope>
    <source>
        <strain evidence="14">ATCC 700847 / DSM 10411 / MH2</strain>
    </source>
</reference>
<feature type="domain" description="ABC transmembrane type-1" evidence="12">
    <location>
        <begin position="116"/>
        <end position="303"/>
    </location>
</feature>
<evidence type="ECO:0000256" key="4">
    <source>
        <dbReference type="ARBA" id="ARBA00016506"/>
    </source>
</evidence>
<keyword evidence="7 11" id="KW-0812">Transmembrane</keyword>
<keyword evidence="6" id="KW-1003">Cell membrane</keyword>
<dbReference type="FunCoup" id="F2LTP5">
    <property type="interactions" value="84"/>
</dbReference>